<organism evidence="6 7">
    <name type="scientific">Croceicoccus pelagius</name>
    <dbReference type="NCBI Taxonomy" id="1703341"/>
    <lineage>
        <taxon>Bacteria</taxon>
        <taxon>Pseudomonadati</taxon>
        <taxon>Pseudomonadota</taxon>
        <taxon>Alphaproteobacteria</taxon>
        <taxon>Sphingomonadales</taxon>
        <taxon>Erythrobacteraceae</taxon>
        <taxon>Croceicoccus</taxon>
    </lineage>
</organism>
<evidence type="ECO:0000259" key="5">
    <source>
        <dbReference type="PROSITE" id="PS50110"/>
    </source>
</evidence>
<dbReference type="InterPro" id="IPR001789">
    <property type="entry name" value="Sig_transdc_resp-reg_receiver"/>
</dbReference>
<feature type="domain" description="Response regulatory" evidence="5">
    <location>
        <begin position="3"/>
        <end position="119"/>
    </location>
</feature>
<evidence type="ECO:0000256" key="1">
    <source>
        <dbReference type="ARBA" id="ARBA00022553"/>
    </source>
</evidence>
<protein>
    <recommendedName>
        <fullName evidence="5">Response regulatory domain-containing protein</fullName>
    </recommendedName>
</protein>
<feature type="modified residue" description="4-aspartylphosphate" evidence="4">
    <location>
        <position position="52"/>
    </location>
</feature>
<comment type="caution">
    <text evidence="6">The sequence shown here is derived from an EMBL/GenBank/DDBJ whole genome shotgun (WGS) entry which is preliminary data.</text>
</comment>
<proteinExistence type="predicted"/>
<dbReference type="RefSeq" id="WP_066764250.1">
    <property type="nucleotide sequence ID" value="NZ_BMIO01000007.1"/>
</dbReference>
<dbReference type="SUPFAM" id="SSF52172">
    <property type="entry name" value="CheY-like"/>
    <property type="match status" value="1"/>
</dbReference>
<evidence type="ECO:0000313" key="7">
    <source>
        <dbReference type="Proteomes" id="UP000598997"/>
    </source>
</evidence>
<sequence>MAYILVADDDEILAEMVRHRLETVGHEVLVVEDGEEALDRVGQRLPDAILLDWMMPIRSGMETLLALKSHPTRCHVPVIMMTSRRNQFDVLTALRAGASDYVTKPFSPEDLALRVESLLDRKRFVAEGNGVRQRVH</sequence>
<dbReference type="EMBL" id="BMIO01000007">
    <property type="protein sequence ID" value="GGD49795.1"/>
    <property type="molecule type" value="Genomic_DNA"/>
</dbReference>
<dbReference type="GO" id="GO:0032993">
    <property type="term" value="C:protein-DNA complex"/>
    <property type="evidence" value="ECO:0007669"/>
    <property type="project" value="TreeGrafter"/>
</dbReference>
<dbReference type="InterPro" id="IPR039420">
    <property type="entry name" value="WalR-like"/>
</dbReference>
<dbReference type="GO" id="GO:0006355">
    <property type="term" value="P:regulation of DNA-templated transcription"/>
    <property type="evidence" value="ECO:0007669"/>
    <property type="project" value="TreeGrafter"/>
</dbReference>
<dbReference type="GO" id="GO:0005829">
    <property type="term" value="C:cytosol"/>
    <property type="evidence" value="ECO:0007669"/>
    <property type="project" value="TreeGrafter"/>
</dbReference>
<dbReference type="Proteomes" id="UP000598997">
    <property type="component" value="Unassembled WGS sequence"/>
</dbReference>
<keyword evidence="2" id="KW-0902">Two-component regulatory system</keyword>
<dbReference type="Gene3D" id="3.40.50.2300">
    <property type="match status" value="1"/>
</dbReference>
<keyword evidence="7" id="KW-1185">Reference proteome</keyword>
<reference evidence="6 7" key="1">
    <citation type="journal article" date="2014" name="Int. J. Syst. Evol. Microbiol.">
        <title>Complete genome sequence of Corynebacterium casei LMG S-19264T (=DSM 44701T), isolated from a smear-ripened cheese.</title>
        <authorList>
            <consortium name="US DOE Joint Genome Institute (JGI-PGF)"/>
            <person name="Walter F."/>
            <person name="Albersmeier A."/>
            <person name="Kalinowski J."/>
            <person name="Ruckert C."/>
        </authorList>
    </citation>
    <scope>NUCLEOTIDE SEQUENCE [LARGE SCALE GENOMIC DNA]</scope>
    <source>
        <strain evidence="6 7">CGMCC 1.15358</strain>
    </source>
</reference>
<evidence type="ECO:0000256" key="4">
    <source>
        <dbReference type="PROSITE-ProRule" id="PRU00169"/>
    </source>
</evidence>
<gene>
    <name evidence="6" type="ORF">GCM10010989_25080</name>
</gene>
<dbReference type="OrthoDB" id="9786548at2"/>
<accession>A0A916YKN8</accession>
<evidence type="ECO:0000256" key="3">
    <source>
        <dbReference type="ARBA" id="ARBA00023125"/>
    </source>
</evidence>
<dbReference type="PROSITE" id="PS50110">
    <property type="entry name" value="RESPONSE_REGULATORY"/>
    <property type="match status" value="1"/>
</dbReference>
<dbReference type="PANTHER" id="PTHR48111">
    <property type="entry name" value="REGULATOR OF RPOS"/>
    <property type="match status" value="1"/>
</dbReference>
<dbReference type="GO" id="GO:0000976">
    <property type="term" value="F:transcription cis-regulatory region binding"/>
    <property type="evidence" value="ECO:0007669"/>
    <property type="project" value="TreeGrafter"/>
</dbReference>
<dbReference type="PANTHER" id="PTHR48111:SF40">
    <property type="entry name" value="PHOSPHATE REGULON TRANSCRIPTIONAL REGULATORY PROTEIN PHOB"/>
    <property type="match status" value="1"/>
</dbReference>
<evidence type="ECO:0000256" key="2">
    <source>
        <dbReference type="ARBA" id="ARBA00023012"/>
    </source>
</evidence>
<dbReference type="GO" id="GO:0000156">
    <property type="term" value="F:phosphorelay response regulator activity"/>
    <property type="evidence" value="ECO:0007669"/>
    <property type="project" value="TreeGrafter"/>
</dbReference>
<dbReference type="CDD" id="cd17574">
    <property type="entry name" value="REC_OmpR"/>
    <property type="match status" value="1"/>
</dbReference>
<keyword evidence="3" id="KW-0238">DNA-binding</keyword>
<dbReference type="Pfam" id="PF00072">
    <property type="entry name" value="Response_reg"/>
    <property type="match status" value="1"/>
</dbReference>
<dbReference type="AlphaFoldDB" id="A0A916YKN8"/>
<evidence type="ECO:0000313" key="6">
    <source>
        <dbReference type="EMBL" id="GGD49795.1"/>
    </source>
</evidence>
<dbReference type="SMART" id="SM00448">
    <property type="entry name" value="REC"/>
    <property type="match status" value="1"/>
</dbReference>
<dbReference type="InterPro" id="IPR011006">
    <property type="entry name" value="CheY-like_superfamily"/>
</dbReference>
<name>A0A916YKN8_9SPHN</name>
<keyword evidence="1 4" id="KW-0597">Phosphoprotein</keyword>